<proteinExistence type="predicted"/>
<dbReference type="AlphaFoldDB" id="A0A090F4Y7"/>
<gene>
    <name evidence="1" type="ORF">MPL3356_150283</name>
</gene>
<protein>
    <submittedName>
        <fullName evidence="1">Uncharacterized protein</fullName>
    </submittedName>
</protein>
<name>A0A090F4Y7_MESPL</name>
<organism evidence="1 2">
    <name type="scientific">Mesorhizobium plurifarium</name>
    <dbReference type="NCBI Taxonomy" id="69974"/>
    <lineage>
        <taxon>Bacteria</taxon>
        <taxon>Pseudomonadati</taxon>
        <taxon>Pseudomonadota</taxon>
        <taxon>Alphaproteobacteria</taxon>
        <taxon>Hyphomicrobiales</taxon>
        <taxon>Phyllobacteriaceae</taxon>
        <taxon>Mesorhizobium</taxon>
    </lineage>
</organism>
<dbReference type="Proteomes" id="UP000045285">
    <property type="component" value="Unassembled WGS sequence"/>
</dbReference>
<accession>A0A090F4Y7</accession>
<dbReference type="EMBL" id="CCMZ01000007">
    <property type="protein sequence ID" value="CDX14277.1"/>
    <property type="molecule type" value="Genomic_DNA"/>
</dbReference>
<evidence type="ECO:0000313" key="2">
    <source>
        <dbReference type="Proteomes" id="UP000045285"/>
    </source>
</evidence>
<evidence type="ECO:0000313" key="1">
    <source>
        <dbReference type="EMBL" id="CDX14277.1"/>
    </source>
</evidence>
<keyword evidence="2" id="KW-1185">Reference proteome</keyword>
<sequence length="99" mass="10800">MRGIMSNDKPQQPGAAVICFPQSRVLPSGHAEPTRYLGFGAMATAIGAPEHQATGHWCSRCKGIWYGYLLEVTCPACGNRLSRGRAGRTGDKRTFHLLR</sequence>
<reference evidence="2" key="1">
    <citation type="submission" date="2014-08" db="EMBL/GenBank/DDBJ databases">
        <authorList>
            <person name="Moulin L."/>
        </authorList>
    </citation>
    <scope>NUCLEOTIDE SEQUENCE [LARGE SCALE GENOMIC DNA]</scope>
</reference>